<organism evidence="2 3">
    <name type="scientific">Brevundimonas vesicularis</name>
    <name type="common">Pseudomonas vesicularis</name>
    <dbReference type="NCBI Taxonomy" id="41276"/>
    <lineage>
        <taxon>Bacteria</taxon>
        <taxon>Pseudomonadati</taxon>
        <taxon>Pseudomonadota</taxon>
        <taxon>Alphaproteobacteria</taxon>
        <taxon>Caulobacterales</taxon>
        <taxon>Caulobacteraceae</taxon>
        <taxon>Brevundimonas</taxon>
    </lineage>
</organism>
<comment type="caution">
    <text evidence="2">The sequence shown here is derived from an EMBL/GenBank/DDBJ whole genome shotgun (WGS) entry which is preliminary data.</text>
</comment>
<sequence>MAGYGSDQRFTDWMADNGYSTSGDGVLTVAQLRQRGSAYIDALYEPKFPGQRTGGLEQERAFPRTGASAYGQTIGSDVIPLAVEHASYHAALQEDVTPGSLSVGVTAAGAVKRERIEGAVDIEYFEGSGDAAADATIRLSAVEGLLAPFFSRPMPAIFVV</sequence>
<dbReference type="RefSeq" id="WP_184278480.1">
    <property type="nucleotide sequence ID" value="NZ_JACHLJ010000001.1"/>
</dbReference>
<protein>
    <recommendedName>
        <fullName evidence="1">Putative DnaT-like domain-containing protein</fullName>
    </recommendedName>
</protein>
<evidence type="ECO:0000259" key="1">
    <source>
        <dbReference type="Pfam" id="PF20557"/>
    </source>
</evidence>
<dbReference type="EMBL" id="JACHLJ010000001">
    <property type="protein sequence ID" value="MBB5770881.1"/>
    <property type="molecule type" value="Genomic_DNA"/>
</dbReference>
<evidence type="ECO:0000313" key="2">
    <source>
        <dbReference type="EMBL" id="MBB5770881.1"/>
    </source>
</evidence>
<dbReference type="Proteomes" id="UP000556201">
    <property type="component" value="Unassembled WGS sequence"/>
</dbReference>
<name>A0A7W9FSV5_BREVE</name>
<dbReference type="Pfam" id="PF20557">
    <property type="entry name" value="DnaT_2"/>
    <property type="match status" value="1"/>
</dbReference>
<gene>
    <name evidence="2" type="ORF">HNP47_000850</name>
</gene>
<accession>A0A7W9FSV5</accession>
<evidence type="ECO:0000313" key="3">
    <source>
        <dbReference type="Proteomes" id="UP000556201"/>
    </source>
</evidence>
<dbReference type="InterPro" id="IPR046787">
    <property type="entry name" value="DnaT_2"/>
</dbReference>
<proteinExistence type="predicted"/>
<feature type="domain" description="Putative DnaT-like" evidence="1">
    <location>
        <begin position="6"/>
        <end position="150"/>
    </location>
</feature>
<reference evidence="2 3" key="1">
    <citation type="submission" date="2020-08" db="EMBL/GenBank/DDBJ databases">
        <title>Functional genomics of gut bacteria from endangered species of beetles.</title>
        <authorList>
            <person name="Carlos-Shanley C."/>
        </authorList>
    </citation>
    <scope>NUCLEOTIDE SEQUENCE [LARGE SCALE GENOMIC DNA]</scope>
    <source>
        <strain evidence="2 3">S00192</strain>
    </source>
</reference>
<dbReference type="AlphaFoldDB" id="A0A7W9FSV5"/>